<dbReference type="SMART" id="SM00443">
    <property type="entry name" value="G_patch"/>
    <property type="match status" value="1"/>
</dbReference>
<name>A0A8T3C6M5_DENNO</name>
<keyword evidence="2" id="KW-0694">RNA-binding</keyword>
<dbReference type="PROSITE" id="PS50174">
    <property type="entry name" value="G_PATCH"/>
    <property type="match status" value="1"/>
</dbReference>
<dbReference type="AlphaFoldDB" id="A0A8T3C6M5"/>
<dbReference type="GO" id="GO:0005634">
    <property type="term" value="C:nucleus"/>
    <property type="evidence" value="ECO:0007669"/>
    <property type="project" value="UniProtKB-SubCell"/>
</dbReference>
<dbReference type="GO" id="GO:0003723">
    <property type="term" value="F:RNA binding"/>
    <property type="evidence" value="ECO:0007669"/>
    <property type="project" value="UniProtKB-KW"/>
</dbReference>
<dbReference type="Pfam" id="PF01585">
    <property type="entry name" value="G-patch"/>
    <property type="match status" value="1"/>
</dbReference>
<dbReference type="GO" id="GO:0000398">
    <property type="term" value="P:mRNA splicing, via spliceosome"/>
    <property type="evidence" value="ECO:0007669"/>
    <property type="project" value="TreeGrafter"/>
</dbReference>
<dbReference type="InterPro" id="IPR041591">
    <property type="entry name" value="OCRE"/>
</dbReference>
<keyword evidence="6" id="KW-1185">Reference proteome</keyword>
<evidence type="ECO:0000256" key="2">
    <source>
        <dbReference type="ARBA" id="ARBA00022884"/>
    </source>
</evidence>
<dbReference type="InterPro" id="IPR000467">
    <property type="entry name" value="G_patch_dom"/>
</dbReference>
<protein>
    <recommendedName>
        <fullName evidence="4">G-patch domain-containing protein</fullName>
    </recommendedName>
</protein>
<keyword evidence="3" id="KW-0539">Nucleus</keyword>
<evidence type="ECO:0000313" key="5">
    <source>
        <dbReference type="EMBL" id="KAI0529536.1"/>
    </source>
</evidence>
<accession>A0A8T3C6M5</accession>
<dbReference type="PANTHER" id="PTHR13948">
    <property type="entry name" value="RNA-BINDING PROTEIN"/>
    <property type="match status" value="1"/>
</dbReference>
<dbReference type="OrthoDB" id="4822at2759"/>
<dbReference type="Pfam" id="PF17780">
    <property type="entry name" value="OCRE"/>
    <property type="match status" value="1"/>
</dbReference>
<reference evidence="5" key="1">
    <citation type="journal article" date="2022" name="Front. Genet.">
        <title>Chromosome-Scale Assembly of the Dendrobium nobile Genome Provides Insights Into the Molecular Mechanism of the Biosynthesis of the Medicinal Active Ingredient of Dendrobium.</title>
        <authorList>
            <person name="Xu Q."/>
            <person name="Niu S.-C."/>
            <person name="Li K.-L."/>
            <person name="Zheng P.-J."/>
            <person name="Zhang X.-J."/>
            <person name="Jia Y."/>
            <person name="Liu Y."/>
            <person name="Niu Y.-X."/>
            <person name="Yu L.-H."/>
            <person name="Chen D.-F."/>
            <person name="Zhang G.-Q."/>
        </authorList>
    </citation>
    <scope>NUCLEOTIDE SEQUENCE</scope>
    <source>
        <tissue evidence="5">Leaf</tissue>
    </source>
</reference>
<comment type="subcellular location">
    <subcellularLocation>
        <location evidence="1">Nucleus</location>
    </subcellularLocation>
</comment>
<sequence length="495" mass="55543">MGAYKIKFPSQNFVLVMTTTELLFRQSRREHEGKPMAGTDEQEDFDKSRAMECDSSFVWDEESKLYFHASSGFYHDPNDGWYYSSRDGLYYTFENGTYVPVTCNEEEKSAARKCTSSFSSKPTQLDSGIPQHFPTDETKNELPPSQWIEETLIDLYLSGYKNEEVNSDSLLAPLTNEQCCQVQCEGQTDYLALAGPFVCQNGTENKQNDESTSGYVQNMDELTDISLSKEEENWYAQYGQVTRVGDDDLPNFSAVDLWDWEIIMETTKNNHAARLIGRVTKRSSKLHPSIPASGGLLKTAAIRDVHLDFVRVTSGRVYRLRSPSMKYLVSLSTYDSSNPTKDWDFPDFLASNYEYTPVSHDQVYNLDGVDYQSSFTTIDELPSTAKKKTSSEYRDRAAERRALHGGFGTGLGQKSFLDENCISEEPQTPETDGVLNEAINASFGPGSYARKILEGMGWKHGESLGSSNKGILEPLCPAGNKGYAGLGWNHTRGEN</sequence>
<feature type="domain" description="G-patch" evidence="4">
    <location>
        <begin position="445"/>
        <end position="491"/>
    </location>
</feature>
<evidence type="ECO:0000259" key="4">
    <source>
        <dbReference type="PROSITE" id="PS50174"/>
    </source>
</evidence>
<evidence type="ECO:0000313" key="6">
    <source>
        <dbReference type="Proteomes" id="UP000829196"/>
    </source>
</evidence>
<evidence type="ECO:0000256" key="1">
    <source>
        <dbReference type="ARBA" id="ARBA00004123"/>
    </source>
</evidence>
<comment type="caution">
    <text evidence="5">The sequence shown here is derived from an EMBL/GenBank/DDBJ whole genome shotgun (WGS) entry which is preliminary data.</text>
</comment>
<dbReference type="Proteomes" id="UP000829196">
    <property type="component" value="Unassembled WGS sequence"/>
</dbReference>
<evidence type="ECO:0000256" key="3">
    <source>
        <dbReference type="ARBA" id="ARBA00023242"/>
    </source>
</evidence>
<dbReference type="CDD" id="cd16074">
    <property type="entry name" value="OCRE"/>
    <property type="match status" value="1"/>
</dbReference>
<organism evidence="5 6">
    <name type="scientific">Dendrobium nobile</name>
    <name type="common">Orchid</name>
    <dbReference type="NCBI Taxonomy" id="94219"/>
    <lineage>
        <taxon>Eukaryota</taxon>
        <taxon>Viridiplantae</taxon>
        <taxon>Streptophyta</taxon>
        <taxon>Embryophyta</taxon>
        <taxon>Tracheophyta</taxon>
        <taxon>Spermatophyta</taxon>
        <taxon>Magnoliopsida</taxon>
        <taxon>Liliopsida</taxon>
        <taxon>Asparagales</taxon>
        <taxon>Orchidaceae</taxon>
        <taxon>Epidendroideae</taxon>
        <taxon>Malaxideae</taxon>
        <taxon>Dendrobiinae</taxon>
        <taxon>Dendrobium</taxon>
    </lineage>
</organism>
<gene>
    <name evidence="5" type="ORF">KFK09_002088</name>
</gene>
<dbReference type="PANTHER" id="PTHR13948:SF38">
    <property type="entry name" value="D111_G-PATCH DOMAIN-CONTAINING PROTEIN"/>
    <property type="match status" value="1"/>
</dbReference>
<proteinExistence type="predicted"/>
<dbReference type="EMBL" id="JAGYWB010000002">
    <property type="protein sequence ID" value="KAI0529536.1"/>
    <property type="molecule type" value="Genomic_DNA"/>
</dbReference>